<evidence type="ECO:0000313" key="3">
    <source>
        <dbReference type="Proteomes" id="UP001203972"/>
    </source>
</evidence>
<dbReference type="Gene3D" id="1.10.10.10">
    <property type="entry name" value="Winged helix-like DNA-binding domain superfamily/Winged helix DNA-binding domain"/>
    <property type="match status" value="1"/>
</dbReference>
<reference evidence="2" key="1">
    <citation type="journal article" date="2022" name="Clin. Infect. Dis.">
        <title>Association between Clostridium innocuum and antibiotic-associated diarrhea in adults and children: A cross-sectional study and comparative genomics analysis.</title>
        <authorList>
            <person name="Cherny K.E."/>
            <person name="Muscat E.B."/>
            <person name="Balaji A."/>
            <person name="Mukherjee J."/>
            <person name="Ozer E.A."/>
            <person name="Angarone M.P."/>
            <person name="Hauser A.R."/>
            <person name="Sichel J.S."/>
            <person name="Amponsah E."/>
            <person name="Kociolek L.K."/>
        </authorList>
    </citation>
    <scope>NUCLEOTIDE SEQUENCE</scope>
    <source>
        <strain evidence="2">NU1-AC-029v</strain>
    </source>
</reference>
<proteinExistence type="predicted"/>
<dbReference type="Pfam" id="PF13749">
    <property type="entry name" value="HATPase_c_4"/>
    <property type="match status" value="1"/>
</dbReference>
<dbReference type="InterPro" id="IPR007421">
    <property type="entry name" value="Schlafen_AlbA_2_dom"/>
</dbReference>
<accession>A0AAP2XX11</accession>
<sequence>MKESKTLEFKESITKSFLKTVSAFSNYDGGEIIFGIDDDGNIKGLSDPKSTCLDIENRINDNIVPLPGYSLKIDETNKIISLVIKEGKNKPYLYNSKAYKRNDTSTIEVDSFELTRLVLEGKKINFEDLPSSNQKMDFHYLENKLKEHIDIKIFNQDTLKTLNLYNVQIGYNNAANILSDNNSFPGIDIAKFGDSINIIKKRLLLENMSVLEMYDVAVQTYRDYYQYEEIEGSYRKKVDLVPEEAFRESVANALIHRAWDLNANIRISMYDDRIEITSPGGLINGITKDEYITGMISMLRNPIISNIFYRLGIVEIFGTGILRILHAYEESIKKPIFNVSTNTIQIILPVFDSNPVLQKDEEHLYAVLSKTKPMSISEILPHVTFSRSKVKELLKKMEKDGIVKIKGRGKGTKYYL</sequence>
<dbReference type="InterPro" id="IPR038475">
    <property type="entry name" value="RecG_C_sf"/>
</dbReference>
<feature type="domain" description="Schlafen AlbA-2" evidence="1">
    <location>
        <begin position="3"/>
        <end position="108"/>
    </location>
</feature>
<dbReference type="RefSeq" id="WP_008818336.1">
    <property type="nucleotide sequence ID" value="NZ_BAABXQ010000004.1"/>
</dbReference>
<dbReference type="Pfam" id="PF04326">
    <property type="entry name" value="SLFN_AlbA_2"/>
    <property type="match status" value="1"/>
</dbReference>
<dbReference type="InterPro" id="IPR036390">
    <property type="entry name" value="WH_DNA-bd_sf"/>
</dbReference>
<dbReference type="Gene3D" id="3.30.565.60">
    <property type="match status" value="1"/>
</dbReference>
<dbReference type="PANTHER" id="PTHR30595">
    <property type="entry name" value="GLPR-RELATED TRANSCRIPTIONAL REPRESSOR"/>
    <property type="match status" value="1"/>
</dbReference>
<dbReference type="PANTHER" id="PTHR30595:SF6">
    <property type="entry name" value="SCHLAFEN ALBA-2 DOMAIN-CONTAINING PROTEIN"/>
    <property type="match status" value="1"/>
</dbReference>
<comment type="caution">
    <text evidence="2">The sequence shown here is derived from an EMBL/GenBank/DDBJ whole genome shotgun (WGS) entry which is preliminary data.</text>
</comment>
<dbReference type="EMBL" id="JAKTMA010000022">
    <property type="protein sequence ID" value="MCR0233738.1"/>
    <property type="molecule type" value="Genomic_DNA"/>
</dbReference>
<dbReference type="Proteomes" id="UP001203972">
    <property type="component" value="Unassembled WGS sequence"/>
</dbReference>
<organism evidence="2 3">
    <name type="scientific">Clostridium innocuum</name>
    <dbReference type="NCBI Taxonomy" id="1522"/>
    <lineage>
        <taxon>Bacteria</taxon>
        <taxon>Bacillati</taxon>
        <taxon>Bacillota</taxon>
        <taxon>Clostridia</taxon>
        <taxon>Eubacteriales</taxon>
        <taxon>Clostridiaceae</taxon>
        <taxon>Clostridium</taxon>
    </lineage>
</organism>
<evidence type="ECO:0000259" key="1">
    <source>
        <dbReference type="Pfam" id="PF04326"/>
    </source>
</evidence>
<dbReference type="Gene3D" id="3.30.950.30">
    <property type="entry name" value="Schlafen, AAA domain"/>
    <property type="match status" value="1"/>
</dbReference>
<evidence type="ECO:0000313" key="2">
    <source>
        <dbReference type="EMBL" id="MCR0233738.1"/>
    </source>
</evidence>
<protein>
    <submittedName>
        <fullName evidence="2">DNA binding domain-containing protein</fullName>
    </submittedName>
</protein>
<name>A0AAP2XX11_CLOIN</name>
<dbReference type="AlphaFoldDB" id="A0AAP2XX11"/>
<dbReference type="SUPFAM" id="SSF46785">
    <property type="entry name" value="Winged helix' DNA-binding domain"/>
    <property type="match status" value="1"/>
</dbReference>
<dbReference type="InterPro" id="IPR038461">
    <property type="entry name" value="Schlafen_AlbA_2_dom_sf"/>
</dbReference>
<gene>
    <name evidence="2" type="ORF">MKC95_13270</name>
</gene>
<dbReference type="InterPro" id="IPR036388">
    <property type="entry name" value="WH-like_DNA-bd_sf"/>
</dbReference>